<dbReference type="SUPFAM" id="SSF48508">
    <property type="entry name" value="Nuclear receptor ligand-binding domain"/>
    <property type="match status" value="1"/>
</dbReference>
<evidence type="ECO:0000259" key="11">
    <source>
        <dbReference type="PROSITE" id="PS51843"/>
    </source>
</evidence>
<name>A0AAF3EIK9_9BILA</name>
<evidence type="ECO:0000256" key="7">
    <source>
        <dbReference type="ARBA" id="ARBA00023170"/>
    </source>
</evidence>
<evidence type="ECO:0000313" key="12">
    <source>
        <dbReference type="Proteomes" id="UP000887575"/>
    </source>
</evidence>
<dbReference type="PROSITE" id="PS00031">
    <property type="entry name" value="NUCLEAR_REC_DBD_1"/>
    <property type="match status" value="1"/>
</dbReference>
<evidence type="ECO:0000256" key="6">
    <source>
        <dbReference type="ARBA" id="ARBA00023163"/>
    </source>
</evidence>
<dbReference type="InterPro" id="IPR000536">
    <property type="entry name" value="Nucl_hrmn_rcpt_lig-bd"/>
</dbReference>
<evidence type="ECO:0000256" key="3">
    <source>
        <dbReference type="ARBA" id="ARBA00022833"/>
    </source>
</evidence>
<organism evidence="12 13">
    <name type="scientific">Mesorhabditis belari</name>
    <dbReference type="NCBI Taxonomy" id="2138241"/>
    <lineage>
        <taxon>Eukaryota</taxon>
        <taxon>Metazoa</taxon>
        <taxon>Ecdysozoa</taxon>
        <taxon>Nematoda</taxon>
        <taxon>Chromadorea</taxon>
        <taxon>Rhabditida</taxon>
        <taxon>Rhabditina</taxon>
        <taxon>Rhabditomorpha</taxon>
        <taxon>Rhabditoidea</taxon>
        <taxon>Rhabditidae</taxon>
        <taxon>Mesorhabditinae</taxon>
        <taxon>Mesorhabditis</taxon>
    </lineage>
</organism>
<dbReference type="GO" id="GO:0008270">
    <property type="term" value="F:zinc ion binding"/>
    <property type="evidence" value="ECO:0007669"/>
    <property type="project" value="UniProtKB-KW"/>
</dbReference>
<dbReference type="Gene3D" id="1.10.565.10">
    <property type="entry name" value="Retinoid X Receptor"/>
    <property type="match status" value="1"/>
</dbReference>
<evidence type="ECO:0000256" key="1">
    <source>
        <dbReference type="ARBA" id="ARBA00022723"/>
    </source>
</evidence>
<accession>A0AAF3EIK9</accession>
<dbReference type="Pfam" id="PF00104">
    <property type="entry name" value="Hormone_recep"/>
    <property type="match status" value="1"/>
</dbReference>
<dbReference type="PROSITE" id="PS51030">
    <property type="entry name" value="NUCLEAR_REC_DBD_2"/>
    <property type="match status" value="1"/>
</dbReference>
<dbReference type="WBParaSite" id="MBELARI_LOCUS13842.3">
    <property type="protein sequence ID" value="MBELARI_LOCUS13842.3"/>
    <property type="gene ID" value="MBELARI_LOCUS13842"/>
</dbReference>
<keyword evidence="7 9" id="KW-0675">Receptor</keyword>
<dbReference type="PRINTS" id="PR00047">
    <property type="entry name" value="STROIDFINGER"/>
</dbReference>
<sequence length="429" mass="49190">MPDHVEVMEIDELPSTSLTKVREFFAQDDCDICNSPAATLHYGAMTCGSCKVFFLRTSMAKRVFLCDKGGRCEYPRDRCRACRFQKCLKMGMNPEAVGRRKQLIASAKENEEDQLPDLSIVPYFTEKSAARSRSYHLEAKKFDNPTKIVSHLLGIERFCDNEDTGKYSSYENFDFTLDVDLSEALQFPGKICRRTPIGFSSGLQICAKDPSSLFRQLYCRLTLHMLDWVVSLDEIWMMSEKDRVRLISRQAANCVVLTMAYNTYRFDASGVLFCHGFQLEKTLGDSPEFVFITADLKRAIIANDFSTVMVDFAHSQLLSVFREIHLSPEEYVLLKCISFFTTVGHLSDEATEIVRNARRRYEYLLAKHIEEERPNFSPTARAIRVMKILGLLPKIMKMAIFDDQYLAKMAALDLQGMRGRITRDFHLSD</sequence>
<dbReference type="InterPro" id="IPR052499">
    <property type="entry name" value="C.elegans_NHRs"/>
</dbReference>
<evidence type="ECO:0000256" key="9">
    <source>
        <dbReference type="RuleBase" id="RU004334"/>
    </source>
</evidence>
<keyword evidence="12" id="KW-1185">Reference proteome</keyword>
<dbReference type="SUPFAM" id="SSF57716">
    <property type="entry name" value="Glucocorticoid receptor-like (DNA-binding domain)"/>
    <property type="match status" value="1"/>
</dbReference>
<dbReference type="InterPro" id="IPR013088">
    <property type="entry name" value="Znf_NHR/GATA"/>
</dbReference>
<evidence type="ECO:0000256" key="4">
    <source>
        <dbReference type="ARBA" id="ARBA00023015"/>
    </source>
</evidence>
<dbReference type="GO" id="GO:0003700">
    <property type="term" value="F:DNA-binding transcription factor activity"/>
    <property type="evidence" value="ECO:0007669"/>
    <property type="project" value="InterPro"/>
</dbReference>
<dbReference type="PANTHER" id="PTHR47630">
    <property type="entry name" value="NUCLEAR HORMONE RECEPTOR FAMILY-RELATED-RELATED"/>
    <property type="match status" value="1"/>
</dbReference>
<reference evidence="13" key="1">
    <citation type="submission" date="2024-02" db="UniProtKB">
        <authorList>
            <consortium name="WormBaseParasite"/>
        </authorList>
    </citation>
    <scope>IDENTIFICATION</scope>
</reference>
<dbReference type="Pfam" id="PF00105">
    <property type="entry name" value="zf-C4"/>
    <property type="match status" value="1"/>
</dbReference>
<keyword evidence="6 9" id="KW-0804">Transcription</keyword>
<comment type="similarity">
    <text evidence="9">Belongs to the nuclear hormone receptor family.</text>
</comment>
<keyword evidence="5 9" id="KW-0238">DNA-binding</keyword>
<evidence type="ECO:0000256" key="8">
    <source>
        <dbReference type="ARBA" id="ARBA00023242"/>
    </source>
</evidence>
<dbReference type="CDD" id="cd06916">
    <property type="entry name" value="NR_DBD_like"/>
    <property type="match status" value="1"/>
</dbReference>
<keyword evidence="8 9" id="KW-0539">Nucleus</keyword>
<feature type="domain" description="Nuclear receptor" evidence="10">
    <location>
        <begin position="27"/>
        <end position="99"/>
    </location>
</feature>
<dbReference type="Gene3D" id="3.30.50.10">
    <property type="entry name" value="Erythroid Transcription Factor GATA-1, subunit A"/>
    <property type="match status" value="1"/>
</dbReference>
<dbReference type="SMART" id="SM00399">
    <property type="entry name" value="ZnF_C4"/>
    <property type="match status" value="1"/>
</dbReference>
<feature type="domain" description="NR LBD" evidence="11">
    <location>
        <begin position="176"/>
        <end position="428"/>
    </location>
</feature>
<dbReference type="GO" id="GO:0005634">
    <property type="term" value="C:nucleus"/>
    <property type="evidence" value="ECO:0007669"/>
    <property type="project" value="UniProtKB-SubCell"/>
</dbReference>
<dbReference type="Proteomes" id="UP000887575">
    <property type="component" value="Unassembled WGS sequence"/>
</dbReference>
<dbReference type="GO" id="GO:0043565">
    <property type="term" value="F:sequence-specific DNA binding"/>
    <property type="evidence" value="ECO:0007669"/>
    <property type="project" value="InterPro"/>
</dbReference>
<proteinExistence type="inferred from homology"/>
<comment type="subcellular location">
    <subcellularLocation>
        <location evidence="9">Nucleus</location>
    </subcellularLocation>
</comment>
<keyword evidence="4 9" id="KW-0805">Transcription regulation</keyword>
<dbReference type="InterPro" id="IPR001628">
    <property type="entry name" value="Znf_hrmn_rcpt"/>
</dbReference>
<evidence type="ECO:0000259" key="10">
    <source>
        <dbReference type="PROSITE" id="PS51030"/>
    </source>
</evidence>
<evidence type="ECO:0000313" key="13">
    <source>
        <dbReference type="WBParaSite" id="MBELARI_LOCUS13842.3"/>
    </source>
</evidence>
<dbReference type="AlphaFoldDB" id="A0AAF3EIK9"/>
<dbReference type="SMART" id="SM00430">
    <property type="entry name" value="HOLI"/>
    <property type="match status" value="1"/>
</dbReference>
<evidence type="ECO:0000256" key="5">
    <source>
        <dbReference type="ARBA" id="ARBA00023125"/>
    </source>
</evidence>
<evidence type="ECO:0000256" key="2">
    <source>
        <dbReference type="ARBA" id="ARBA00022771"/>
    </source>
</evidence>
<dbReference type="InterPro" id="IPR035500">
    <property type="entry name" value="NHR-like_dom_sf"/>
</dbReference>
<keyword evidence="3 9" id="KW-0862">Zinc</keyword>
<keyword evidence="1 9" id="KW-0479">Metal-binding</keyword>
<keyword evidence="2 9" id="KW-0863">Zinc-finger</keyword>
<protein>
    <submittedName>
        <fullName evidence="13">Uncharacterized protein</fullName>
    </submittedName>
</protein>
<dbReference type="PROSITE" id="PS51843">
    <property type="entry name" value="NR_LBD"/>
    <property type="match status" value="1"/>
</dbReference>